<accession>A0A212J160</accession>
<dbReference type="EMBL" id="FLUL01000001">
    <property type="protein sequence ID" value="SBV93147.1"/>
    <property type="molecule type" value="Genomic_DNA"/>
</dbReference>
<sequence length="531" mass="57512">MSVILNPEIPNIDQSSLLYAVYRQLYQSFFNAQDPKSESNPYGIEEGDVTSIRLKNTAYTFATSICDTVDSGINENVNPNYLKKAGDDMSGKLSALYGLEVGANNRSVFSVTEKNINDIIYGVLSISGKLEISSDNLLIDGKNVLSYQNNELILNGDSVKVLSSLTVGTPTTGLVVNNNTFKYKNSSIYHSGNSNSVSVNWRMKDGQIAGALNVSGSSILTGNVTTEAGISHKILGIEVLGVANGVVNVNGWLTLTSGIKSNGTQILSITDSNVTISSGGSVILGNVGTSKIVLASNLYDYNESHIIIDKYGYATLQNGLQVRHSFGGVTLQSYRLNASDEGIIFPQKIRLQSQSGVAIFGSDSAINIEIPISSFKYNNSIYIGESDSYYKPLDRATHSMFFNTEADFFSFKKPIESKNFISIAGYSTRLTNNTLFFKENSYLLSVSDGIKHYGNAYFLGSISSEAFASGYSGYGMAITKNDTTGNYTFTVDEILVRKKIRSLEFETQITSATNGALWVSDSCSGDTVLKL</sequence>
<gene>
    <name evidence="1" type="ORF">KL86DYS2_10489</name>
</gene>
<dbReference type="AlphaFoldDB" id="A0A212J160"/>
<protein>
    <submittedName>
        <fullName evidence="1">Uncharacterized protein</fullName>
    </submittedName>
</protein>
<evidence type="ECO:0000313" key="1">
    <source>
        <dbReference type="EMBL" id="SBV93147.1"/>
    </source>
</evidence>
<proteinExistence type="predicted"/>
<name>A0A212J160_9BACT</name>
<reference evidence="1" key="1">
    <citation type="submission" date="2016-04" db="EMBL/GenBank/DDBJ databases">
        <authorList>
            <person name="Evans L.H."/>
            <person name="Alamgir A."/>
            <person name="Owens N."/>
            <person name="Weber N.D."/>
            <person name="Virtaneva K."/>
            <person name="Barbian K."/>
            <person name="Babar A."/>
            <person name="Rosenke K."/>
        </authorList>
    </citation>
    <scope>NUCLEOTIDE SEQUENCE</scope>
    <source>
        <strain evidence="1">86-2</strain>
    </source>
</reference>
<dbReference type="RefSeq" id="WP_296946797.1">
    <property type="nucleotide sequence ID" value="NZ_LT599021.1"/>
</dbReference>
<organism evidence="1">
    <name type="scientific">uncultured Dysgonomonas sp</name>
    <dbReference type="NCBI Taxonomy" id="206096"/>
    <lineage>
        <taxon>Bacteria</taxon>
        <taxon>Pseudomonadati</taxon>
        <taxon>Bacteroidota</taxon>
        <taxon>Bacteroidia</taxon>
        <taxon>Bacteroidales</taxon>
        <taxon>Dysgonomonadaceae</taxon>
        <taxon>Dysgonomonas</taxon>
        <taxon>environmental samples</taxon>
    </lineage>
</organism>